<reference evidence="1" key="1">
    <citation type="submission" date="2024-04" db="EMBL/GenBank/DDBJ databases">
        <title>Mariniflexile litorale, isolated from the shallow sediments of the Sea of Japan.</title>
        <authorList>
            <person name="Romanenko L."/>
            <person name="Isaeva M."/>
        </authorList>
    </citation>
    <scope>NUCLEOTIDE SEQUENCE [LARGE SCALE GENOMIC DNA]</scope>
    <source>
        <strain evidence="1">KMM 9835</strain>
    </source>
</reference>
<dbReference type="KEGG" id="mlil:QLS71_019025"/>
<dbReference type="EMBL" id="CP155618">
    <property type="protein sequence ID" value="XBL14387.1"/>
    <property type="molecule type" value="Genomic_DNA"/>
</dbReference>
<accession>A0AAU7EG15</accession>
<dbReference type="AlphaFoldDB" id="A0AAU7EG15"/>
<proteinExistence type="predicted"/>
<dbReference type="Proteomes" id="UP001224325">
    <property type="component" value="Chromosome"/>
</dbReference>
<sequence length="234" mass="28251">MRVYCFLFLFILNLSVYAKEWKSLKIYHKTTHKENLLASDWLKSDRTNNTDVWKLANSFNLENNLSQEYNSFSERKDFYKWVQTEVEKKGHQVVWFKMVYFISRKLSLMEAFPSNVFANKKIMNYANSCSESIFKNSFIEINNLFKLTSILNEKAGLEWDKDILYKEQYIWVNEIINTMDARSLKKVENILQRKCLYGIFVPKELQFMGDLENKEMRYEYALNTLRIYFKNIKR</sequence>
<keyword evidence="2" id="KW-1185">Reference proteome</keyword>
<dbReference type="RefSeq" id="WP_308992146.1">
    <property type="nucleotide sequence ID" value="NZ_CP155618.1"/>
</dbReference>
<name>A0AAU7EG15_9FLAO</name>
<protein>
    <submittedName>
        <fullName evidence="1">Insecticidal toxin complex protein</fullName>
    </submittedName>
</protein>
<organism evidence="1 2">
    <name type="scientific">Mariniflexile litorale</name>
    <dbReference type="NCBI Taxonomy" id="3045158"/>
    <lineage>
        <taxon>Bacteria</taxon>
        <taxon>Pseudomonadati</taxon>
        <taxon>Bacteroidota</taxon>
        <taxon>Flavobacteriia</taxon>
        <taxon>Flavobacteriales</taxon>
        <taxon>Flavobacteriaceae</taxon>
        <taxon>Mariniflexile</taxon>
    </lineage>
</organism>
<evidence type="ECO:0000313" key="2">
    <source>
        <dbReference type="Proteomes" id="UP001224325"/>
    </source>
</evidence>
<gene>
    <name evidence="1" type="ORF">QLS71_019025</name>
</gene>
<evidence type="ECO:0000313" key="1">
    <source>
        <dbReference type="EMBL" id="XBL14387.1"/>
    </source>
</evidence>